<name>A0A0A2I1W5_PENEN</name>
<keyword evidence="1" id="KW-0472">Membrane</keyword>
<dbReference type="PhylomeDB" id="A0A0A2I1W5"/>
<dbReference type="RefSeq" id="XP_016602242.1">
    <property type="nucleotide sequence ID" value="XM_016745795.1"/>
</dbReference>
<dbReference type="VEuPathDB" id="FungiDB:PEXP_001670"/>
<comment type="caution">
    <text evidence="2">The sequence shown here is derived from an EMBL/GenBank/DDBJ whole genome shotgun (WGS) entry which is preliminary data.</text>
</comment>
<keyword evidence="1" id="KW-1133">Transmembrane helix</keyword>
<dbReference type="STRING" id="27334.A0A0A2I1W5"/>
<feature type="transmembrane region" description="Helical" evidence="1">
    <location>
        <begin position="50"/>
        <end position="72"/>
    </location>
</feature>
<dbReference type="InterPro" id="IPR031563">
    <property type="entry name" value="MOT1/MOT2"/>
</dbReference>
<sequence length="439" mass="46946">MAIQSLREINAYNLRTFKRHYVSEISGSLGDLGTFLPIAIALAVNGTVSLASTLIFSGIFNILTGVFFGIPLPVQPMKAIAAVAIARSFSNGTIAAAGIFVGACILVFSLTGILHWFAGVIPIPVIKGIQVGAGLSLIIAASSSMLHPLGWISPSWADNRIWAVAAFVALLLTNIYRRVPYALGVLVLGLVFAIIRTTLAGHMPSFEVWHPFTLVPNPLEWRVGAVDAGIGQIPLTTLNSIVAVVHLANDLLPNVRTPSITHVGLSVAGMNMIGCWFGAMPVCHGSGGLAAQYRFGARSGASVIFLGLLKLLIGFLFGETLVDLLKQFPAALLGVMVIAAGAELLSVGESLNTSGARDLSQADAGLLSNMEQHIGPLLTDEERSRRWTVMMVTVGLLVGFKNDAIGFIAGMLCHWSYDIPKWWEKARSRWSEGRLRLRD</sequence>
<dbReference type="EMBL" id="JQFZ01000034">
    <property type="protein sequence ID" value="KGO61450.1"/>
    <property type="molecule type" value="Genomic_DNA"/>
</dbReference>
<dbReference type="PANTHER" id="PTHR31970:SF9">
    <property type="entry name" value="MOLYBDATE TRANSPORTER 2"/>
    <property type="match status" value="1"/>
</dbReference>
<dbReference type="AlphaFoldDB" id="A0A0A2I1W5"/>
<dbReference type="GeneID" id="27681215"/>
<feature type="transmembrane region" description="Helical" evidence="1">
    <location>
        <begin position="129"/>
        <end position="149"/>
    </location>
</feature>
<keyword evidence="1" id="KW-0812">Transmembrane</keyword>
<dbReference type="Pfam" id="PF16983">
    <property type="entry name" value="MFS_MOT1"/>
    <property type="match status" value="2"/>
</dbReference>
<organism evidence="2 3">
    <name type="scientific">Penicillium expansum</name>
    <name type="common">Blue mold rot fungus</name>
    <dbReference type="NCBI Taxonomy" id="27334"/>
    <lineage>
        <taxon>Eukaryota</taxon>
        <taxon>Fungi</taxon>
        <taxon>Dikarya</taxon>
        <taxon>Ascomycota</taxon>
        <taxon>Pezizomycotina</taxon>
        <taxon>Eurotiomycetes</taxon>
        <taxon>Eurotiomycetidae</taxon>
        <taxon>Eurotiales</taxon>
        <taxon>Aspergillaceae</taxon>
        <taxon>Penicillium</taxon>
    </lineage>
</organism>
<proteinExistence type="predicted"/>
<accession>A0A0A2I1W5</accession>
<evidence type="ECO:0000313" key="3">
    <source>
        <dbReference type="Proteomes" id="UP000030143"/>
    </source>
</evidence>
<protein>
    <recommendedName>
        <fullName evidence="4">Sulfate transporter</fullName>
    </recommendedName>
</protein>
<gene>
    <name evidence="2" type="ORF">PEX2_085250</name>
</gene>
<dbReference type="Proteomes" id="UP000030143">
    <property type="component" value="Unassembled WGS sequence"/>
</dbReference>
<reference evidence="2 3" key="1">
    <citation type="journal article" date="2015" name="Mol. Plant Microbe Interact.">
        <title>Genome, transcriptome, and functional analyses of Penicillium expansum provide new insights into secondary metabolism and pathogenicity.</title>
        <authorList>
            <person name="Ballester A.R."/>
            <person name="Marcet-Houben M."/>
            <person name="Levin E."/>
            <person name="Sela N."/>
            <person name="Selma-Lazaro C."/>
            <person name="Carmona L."/>
            <person name="Wisniewski M."/>
            <person name="Droby S."/>
            <person name="Gonzalez-Candelas L."/>
            <person name="Gabaldon T."/>
        </authorList>
    </citation>
    <scope>NUCLEOTIDE SEQUENCE [LARGE SCALE GENOMIC DNA]</scope>
    <source>
        <strain evidence="2 3">MD-8</strain>
    </source>
</reference>
<feature type="transmembrane region" description="Helical" evidence="1">
    <location>
        <begin position="182"/>
        <end position="199"/>
    </location>
</feature>
<evidence type="ECO:0000313" key="2">
    <source>
        <dbReference type="EMBL" id="KGO61450.1"/>
    </source>
</evidence>
<keyword evidence="3" id="KW-1185">Reference proteome</keyword>
<feature type="transmembrane region" description="Helical" evidence="1">
    <location>
        <begin position="303"/>
        <end position="322"/>
    </location>
</feature>
<dbReference type="GO" id="GO:0015098">
    <property type="term" value="F:molybdate ion transmembrane transporter activity"/>
    <property type="evidence" value="ECO:0007669"/>
    <property type="project" value="InterPro"/>
</dbReference>
<feature type="transmembrane region" description="Helical" evidence="1">
    <location>
        <begin position="93"/>
        <end position="117"/>
    </location>
</feature>
<dbReference type="PANTHER" id="PTHR31970">
    <property type="match status" value="1"/>
</dbReference>
<evidence type="ECO:0000256" key="1">
    <source>
        <dbReference type="SAM" id="Phobius"/>
    </source>
</evidence>
<feature type="transmembrane region" description="Helical" evidence="1">
    <location>
        <begin position="21"/>
        <end position="44"/>
    </location>
</feature>
<dbReference type="HOGENOM" id="CLU_032158_1_1_1"/>
<evidence type="ECO:0008006" key="4">
    <source>
        <dbReference type="Google" id="ProtNLM"/>
    </source>
</evidence>
<dbReference type="OrthoDB" id="5402974at2759"/>